<protein>
    <recommendedName>
        <fullName evidence="4">Transposase</fullName>
    </recommendedName>
</protein>
<evidence type="ECO:0000313" key="3">
    <source>
        <dbReference type="Proteomes" id="UP001237642"/>
    </source>
</evidence>
<comment type="caution">
    <text evidence="2">The sequence shown here is derived from an EMBL/GenBank/DDBJ whole genome shotgun (WGS) entry which is preliminary data.</text>
</comment>
<dbReference type="PANTHER" id="PTHR33144:SF25">
    <property type="entry name" value="DUF4216 DOMAIN-CONTAINING PROTEIN"/>
    <property type="match status" value="1"/>
</dbReference>
<dbReference type="InterPro" id="IPR004252">
    <property type="entry name" value="Probable_transposase_24"/>
</dbReference>
<evidence type="ECO:0008006" key="4">
    <source>
        <dbReference type="Google" id="ProtNLM"/>
    </source>
</evidence>
<proteinExistence type="predicted"/>
<sequence length="307" mass="34411">MRRNLRKTLCNERRRIQKIINEKGGSFIDHRPPYLTEAVWKPICDHWESPTFQKKSDAAKEAREHQKIPHTSGAISFQRRAWDIKDKTGKEPTLYDLFIRLHTKDKDNKEFTSEAVRIIVEKYLAKCGEHNEDPLAAPIDTWVEVVGVRKNTIIGLPRTSASELIPLPPTAGKRRRRRSIDDESGASTGRSVIERIADGLVMQAVDRTVAFARANPDQFDLAPEQVNMLAQTVAEGVADLPSDHPLTMTTMRELVQVMVSVLGDVYGNSCPTSNCNKGKSIAREDEHGSDHDDDGVSHLLVEVEVGT</sequence>
<accession>A0AAD8H6U9</accession>
<name>A0AAD8H6U9_9APIA</name>
<keyword evidence="3" id="KW-1185">Reference proteome</keyword>
<organism evidence="2 3">
    <name type="scientific">Heracleum sosnowskyi</name>
    <dbReference type="NCBI Taxonomy" id="360622"/>
    <lineage>
        <taxon>Eukaryota</taxon>
        <taxon>Viridiplantae</taxon>
        <taxon>Streptophyta</taxon>
        <taxon>Embryophyta</taxon>
        <taxon>Tracheophyta</taxon>
        <taxon>Spermatophyta</taxon>
        <taxon>Magnoliopsida</taxon>
        <taxon>eudicotyledons</taxon>
        <taxon>Gunneridae</taxon>
        <taxon>Pentapetalae</taxon>
        <taxon>asterids</taxon>
        <taxon>campanulids</taxon>
        <taxon>Apiales</taxon>
        <taxon>Apiaceae</taxon>
        <taxon>Apioideae</taxon>
        <taxon>apioid superclade</taxon>
        <taxon>Tordylieae</taxon>
        <taxon>Tordyliinae</taxon>
        <taxon>Heracleum</taxon>
    </lineage>
</organism>
<evidence type="ECO:0000313" key="2">
    <source>
        <dbReference type="EMBL" id="KAK1361446.1"/>
    </source>
</evidence>
<dbReference type="Pfam" id="PF03004">
    <property type="entry name" value="Transposase_24"/>
    <property type="match status" value="1"/>
</dbReference>
<evidence type="ECO:0000256" key="1">
    <source>
        <dbReference type="SAM" id="MobiDB-lite"/>
    </source>
</evidence>
<reference evidence="2" key="1">
    <citation type="submission" date="2023-02" db="EMBL/GenBank/DDBJ databases">
        <title>Genome of toxic invasive species Heracleum sosnowskyi carries increased number of genes despite the absence of recent whole-genome duplications.</title>
        <authorList>
            <person name="Schelkunov M."/>
            <person name="Shtratnikova V."/>
            <person name="Makarenko M."/>
            <person name="Klepikova A."/>
            <person name="Omelchenko D."/>
            <person name="Novikova G."/>
            <person name="Obukhova E."/>
            <person name="Bogdanov V."/>
            <person name="Penin A."/>
            <person name="Logacheva M."/>
        </authorList>
    </citation>
    <scope>NUCLEOTIDE SEQUENCE</scope>
    <source>
        <strain evidence="2">Hsosn_3</strain>
        <tissue evidence="2">Leaf</tissue>
    </source>
</reference>
<dbReference type="AlphaFoldDB" id="A0AAD8H6U9"/>
<gene>
    <name evidence="2" type="ORF">POM88_045920</name>
</gene>
<reference evidence="2" key="2">
    <citation type="submission" date="2023-05" db="EMBL/GenBank/DDBJ databases">
        <authorList>
            <person name="Schelkunov M.I."/>
        </authorList>
    </citation>
    <scope>NUCLEOTIDE SEQUENCE</scope>
    <source>
        <strain evidence="2">Hsosn_3</strain>
        <tissue evidence="2">Leaf</tissue>
    </source>
</reference>
<feature type="region of interest" description="Disordered" evidence="1">
    <location>
        <begin position="167"/>
        <end position="188"/>
    </location>
</feature>
<dbReference type="PANTHER" id="PTHR33144">
    <property type="entry name" value="OS10G0409366 PROTEIN-RELATED"/>
    <property type="match status" value="1"/>
</dbReference>
<dbReference type="Proteomes" id="UP001237642">
    <property type="component" value="Unassembled WGS sequence"/>
</dbReference>
<dbReference type="EMBL" id="JAUIZM010000010">
    <property type="protein sequence ID" value="KAK1361446.1"/>
    <property type="molecule type" value="Genomic_DNA"/>
</dbReference>